<organism evidence="3 4">
    <name type="scientific">Acorus gramineus</name>
    <name type="common">Dwarf sweet flag</name>
    <dbReference type="NCBI Taxonomy" id="55184"/>
    <lineage>
        <taxon>Eukaryota</taxon>
        <taxon>Viridiplantae</taxon>
        <taxon>Streptophyta</taxon>
        <taxon>Embryophyta</taxon>
        <taxon>Tracheophyta</taxon>
        <taxon>Spermatophyta</taxon>
        <taxon>Magnoliopsida</taxon>
        <taxon>Liliopsida</taxon>
        <taxon>Acoraceae</taxon>
        <taxon>Acorus</taxon>
    </lineage>
</organism>
<dbReference type="Pfam" id="PF01535">
    <property type="entry name" value="PPR"/>
    <property type="match status" value="2"/>
</dbReference>
<evidence type="ECO:0000256" key="2">
    <source>
        <dbReference type="PROSITE-ProRule" id="PRU00708"/>
    </source>
</evidence>
<dbReference type="InterPro" id="IPR002885">
    <property type="entry name" value="PPR_rpt"/>
</dbReference>
<dbReference type="SUPFAM" id="SSF48452">
    <property type="entry name" value="TPR-like"/>
    <property type="match status" value="1"/>
</dbReference>
<dbReference type="EMBL" id="JAUJYN010000005">
    <property type="protein sequence ID" value="KAK1270220.1"/>
    <property type="molecule type" value="Genomic_DNA"/>
</dbReference>
<comment type="caution">
    <text evidence="3">The sequence shown here is derived from an EMBL/GenBank/DDBJ whole genome shotgun (WGS) entry which is preliminary data.</text>
</comment>
<protein>
    <submittedName>
        <fullName evidence="3">Pentatricopeptide repeat-containing protein</fullName>
    </submittedName>
</protein>
<dbReference type="InterPro" id="IPR046960">
    <property type="entry name" value="PPR_At4g14850-like_plant"/>
</dbReference>
<dbReference type="GO" id="GO:0003723">
    <property type="term" value="F:RNA binding"/>
    <property type="evidence" value="ECO:0007669"/>
    <property type="project" value="InterPro"/>
</dbReference>
<dbReference type="NCBIfam" id="TIGR00756">
    <property type="entry name" value="PPR"/>
    <property type="match status" value="4"/>
</dbReference>
<dbReference type="GO" id="GO:0009451">
    <property type="term" value="P:RNA modification"/>
    <property type="evidence" value="ECO:0007669"/>
    <property type="project" value="InterPro"/>
</dbReference>
<sequence length="479" mass="54251">MVGCFACAADTLSTHPTHSVHKNNNNNNSSRRRRTFDLREALHLLRASRGPTQLKQVHAHIIRTHPHQPDVVLLTNLLRLYSSHHAIDYAHRVFLHIPNPPTFAWNLIIRAHSLNASPRQALLLYNLMTLRAVPPDKFTFPFVLKACSLCSAIDKGREVHTRALKSGRFKDIFVQNTLMHLYFTCGDPLSGRKVFDQMRFRSVISWTALIAGYAACGELEAARDVFERTRERNVVTWTAMINACASNGRPDEAFELFWQMRAEGVEPNEYTIVGLLGACADLGSLNLGEWVHDLVRKNGLELSVFVGTALINMYSKCGSSEDALRIFEGMRVKGLVTWNSMITGLGVHGRGREAIALFREMERGDVRPDKLTFIGVLSACVRAVLLEEGLWYFHYMRKRYGIKPGVEHFGCVIELLGRAGMLDDAHEILKSLEDGSLDYVDELLYECLNRWELQPLMLRGGKVNHSMQMRGQSYEWEVG</sequence>
<dbReference type="Gene3D" id="1.25.40.10">
    <property type="entry name" value="Tetratricopeptide repeat domain"/>
    <property type="match status" value="2"/>
</dbReference>
<proteinExistence type="predicted"/>
<keyword evidence="4" id="KW-1185">Reference proteome</keyword>
<keyword evidence="1" id="KW-0677">Repeat</keyword>
<gene>
    <name evidence="3" type="ORF">QJS04_geneDACA021047</name>
</gene>
<dbReference type="InterPro" id="IPR011990">
    <property type="entry name" value="TPR-like_helical_dom_sf"/>
</dbReference>
<feature type="repeat" description="PPR" evidence="2">
    <location>
        <begin position="334"/>
        <end position="368"/>
    </location>
</feature>
<dbReference type="PROSITE" id="PS51375">
    <property type="entry name" value="PPR"/>
    <property type="match status" value="3"/>
</dbReference>
<reference evidence="3" key="1">
    <citation type="journal article" date="2023" name="Nat. Commun.">
        <title>Diploid and tetraploid genomes of Acorus and the evolution of monocots.</title>
        <authorList>
            <person name="Ma L."/>
            <person name="Liu K.W."/>
            <person name="Li Z."/>
            <person name="Hsiao Y.Y."/>
            <person name="Qi Y."/>
            <person name="Fu T."/>
            <person name="Tang G.D."/>
            <person name="Zhang D."/>
            <person name="Sun W.H."/>
            <person name="Liu D.K."/>
            <person name="Li Y."/>
            <person name="Chen G.Z."/>
            <person name="Liu X.D."/>
            <person name="Liao X.Y."/>
            <person name="Jiang Y.T."/>
            <person name="Yu X."/>
            <person name="Hao Y."/>
            <person name="Huang J."/>
            <person name="Zhao X.W."/>
            <person name="Ke S."/>
            <person name="Chen Y.Y."/>
            <person name="Wu W.L."/>
            <person name="Hsu J.L."/>
            <person name="Lin Y.F."/>
            <person name="Huang M.D."/>
            <person name="Li C.Y."/>
            <person name="Huang L."/>
            <person name="Wang Z.W."/>
            <person name="Zhao X."/>
            <person name="Zhong W.Y."/>
            <person name="Peng D.H."/>
            <person name="Ahmad S."/>
            <person name="Lan S."/>
            <person name="Zhang J.S."/>
            <person name="Tsai W.C."/>
            <person name="Van de Peer Y."/>
            <person name="Liu Z.J."/>
        </authorList>
    </citation>
    <scope>NUCLEOTIDE SEQUENCE</scope>
    <source>
        <strain evidence="3">SCP</strain>
    </source>
</reference>
<accession>A0AAV9B1C7</accession>
<feature type="repeat" description="PPR" evidence="2">
    <location>
        <begin position="233"/>
        <end position="267"/>
    </location>
</feature>
<feature type="repeat" description="PPR" evidence="2">
    <location>
        <begin position="202"/>
        <end position="232"/>
    </location>
</feature>
<dbReference type="FunFam" id="1.25.40.10:FF:000242">
    <property type="entry name" value="Pentatricopeptide repeat-containing protein"/>
    <property type="match status" value="1"/>
</dbReference>
<dbReference type="AlphaFoldDB" id="A0AAV9B1C7"/>
<reference evidence="3" key="2">
    <citation type="submission" date="2023-06" db="EMBL/GenBank/DDBJ databases">
        <authorList>
            <person name="Ma L."/>
            <person name="Liu K.-W."/>
            <person name="Li Z."/>
            <person name="Hsiao Y.-Y."/>
            <person name="Qi Y."/>
            <person name="Fu T."/>
            <person name="Tang G."/>
            <person name="Zhang D."/>
            <person name="Sun W.-H."/>
            <person name="Liu D.-K."/>
            <person name="Li Y."/>
            <person name="Chen G.-Z."/>
            <person name="Liu X.-D."/>
            <person name="Liao X.-Y."/>
            <person name="Jiang Y.-T."/>
            <person name="Yu X."/>
            <person name="Hao Y."/>
            <person name="Huang J."/>
            <person name="Zhao X.-W."/>
            <person name="Ke S."/>
            <person name="Chen Y.-Y."/>
            <person name="Wu W.-L."/>
            <person name="Hsu J.-L."/>
            <person name="Lin Y.-F."/>
            <person name="Huang M.-D."/>
            <person name="Li C.-Y."/>
            <person name="Huang L."/>
            <person name="Wang Z.-W."/>
            <person name="Zhao X."/>
            <person name="Zhong W.-Y."/>
            <person name="Peng D.-H."/>
            <person name="Ahmad S."/>
            <person name="Lan S."/>
            <person name="Zhang J.-S."/>
            <person name="Tsai W.-C."/>
            <person name="Van De Peer Y."/>
            <person name="Liu Z.-J."/>
        </authorList>
    </citation>
    <scope>NUCLEOTIDE SEQUENCE</scope>
    <source>
        <strain evidence="3">SCP</strain>
        <tissue evidence="3">Leaves</tissue>
    </source>
</reference>
<dbReference type="Pfam" id="PF13041">
    <property type="entry name" value="PPR_2"/>
    <property type="match status" value="2"/>
</dbReference>
<evidence type="ECO:0000313" key="4">
    <source>
        <dbReference type="Proteomes" id="UP001179952"/>
    </source>
</evidence>
<evidence type="ECO:0000313" key="3">
    <source>
        <dbReference type="EMBL" id="KAK1270220.1"/>
    </source>
</evidence>
<dbReference type="FunFam" id="1.25.40.10:FF:000348">
    <property type="entry name" value="Pentatricopeptide repeat-containing protein chloroplastic"/>
    <property type="match status" value="1"/>
</dbReference>
<dbReference type="Proteomes" id="UP001179952">
    <property type="component" value="Unassembled WGS sequence"/>
</dbReference>
<name>A0AAV9B1C7_ACOGR</name>
<evidence type="ECO:0000256" key="1">
    <source>
        <dbReference type="ARBA" id="ARBA00022737"/>
    </source>
</evidence>
<dbReference type="PANTHER" id="PTHR47926:SF537">
    <property type="entry name" value="PENTACOTRIPEPTIDE-REPEAT REGION OF PRORP DOMAIN-CONTAINING PROTEIN"/>
    <property type="match status" value="1"/>
</dbReference>
<dbReference type="PANTHER" id="PTHR47926">
    <property type="entry name" value="PENTATRICOPEPTIDE REPEAT-CONTAINING PROTEIN"/>
    <property type="match status" value="1"/>
</dbReference>